<evidence type="ECO:0000313" key="11">
    <source>
        <dbReference type="EMBL" id="QBB72798.1"/>
    </source>
</evidence>
<dbReference type="EMBL" id="CP035704">
    <property type="protein sequence ID" value="QBB72798.1"/>
    <property type="molecule type" value="Genomic_DNA"/>
</dbReference>
<evidence type="ECO:0000256" key="2">
    <source>
        <dbReference type="ARBA" id="ARBA00010699"/>
    </source>
</evidence>
<keyword evidence="5 8" id="KW-0808">Transferase</keyword>
<evidence type="ECO:0000256" key="3">
    <source>
        <dbReference type="ARBA" id="ARBA00012261"/>
    </source>
</evidence>
<dbReference type="Pfam" id="PF02911">
    <property type="entry name" value="Formyl_trans_C"/>
    <property type="match status" value="1"/>
</dbReference>
<dbReference type="GO" id="GO:0005829">
    <property type="term" value="C:cytosol"/>
    <property type="evidence" value="ECO:0007669"/>
    <property type="project" value="TreeGrafter"/>
</dbReference>
<reference evidence="11 12" key="1">
    <citation type="submission" date="2019-01" db="EMBL/GenBank/DDBJ databases">
        <title>Pseudolysobacter antarctica gen. nov., sp. nov., isolated from Fildes Peninsula, Antarctica.</title>
        <authorList>
            <person name="Wei Z."/>
            <person name="Peng F."/>
        </authorList>
    </citation>
    <scope>NUCLEOTIDE SEQUENCE [LARGE SCALE GENOMIC DNA]</scope>
    <source>
        <strain evidence="11 12">AQ6-296</strain>
    </source>
</reference>
<dbReference type="CDD" id="cd08646">
    <property type="entry name" value="FMT_core_Met-tRNA-FMT_N"/>
    <property type="match status" value="1"/>
</dbReference>
<dbReference type="InterPro" id="IPR036477">
    <property type="entry name" value="Formyl_transf_N_sf"/>
</dbReference>
<dbReference type="CDD" id="cd08704">
    <property type="entry name" value="Met_tRNA_FMT_C"/>
    <property type="match status" value="1"/>
</dbReference>
<keyword evidence="12" id="KW-1185">Reference proteome</keyword>
<organism evidence="11 12">
    <name type="scientific">Pseudolysobacter antarcticus</name>
    <dbReference type="NCBI Taxonomy" id="2511995"/>
    <lineage>
        <taxon>Bacteria</taxon>
        <taxon>Pseudomonadati</taxon>
        <taxon>Pseudomonadota</taxon>
        <taxon>Gammaproteobacteria</taxon>
        <taxon>Lysobacterales</taxon>
        <taxon>Rhodanobacteraceae</taxon>
        <taxon>Pseudolysobacter</taxon>
    </lineage>
</organism>
<gene>
    <name evidence="8" type="primary">fmt</name>
    <name evidence="11" type="ORF">ELE36_20025</name>
</gene>
<dbReference type="OrthoDB" id="9802815at2"/>
<dbReference type="KEGG" id="xbc:ELE36_20025"/>
<dbReference type="Pfam" id="PF00551">
    <property type="entry name" value="Formyl_trans_N"/>
    <property type="match status" value="1"/>
</dbReference>
<dbReference type="HAMAP" id="MF_00182">
    <property type="entry name" value="Formyl_trans"/>
    <property type="match status" value="1"/>
</dbReference>
<name>A0A411HQL7_9GAMM</name>
<evidence type="ECO:0000256" key="1">
    <source>
        <dbReference type="ARBA" id="ARBA00002606"/>
    </source>
</evidence>
<dbReference type="Proteomes" id="UP000291562">
    <property type="component" value="Chromosome"/>
</dbReference>
<dbReference type="InterPro" id="IPR005794">
    <property type="entry name" value="Fmt"/>
</dbReference>
<evidence type="ECO:0000256" key="8">
    <source>
        <dbReference type="HAMAP-Rule" id="MF_00182"/>
    </source>
</evidence>
<accession>A0A411HQL7</accession>
<dbReference type="InterPro" id="IPR041711">
    <property type="entry name" value="Met-tRNA-FMT_N"/>
</dbReference>
<dbReference type="InterPro" id="IPR037022">
    <property type="entry name" value="Formyl_trans_C_sf"/>
</dbReference>
<dbReference type="InterPro" id="IPR044135">
    <property type="entry name" value="Met-tRNA-FMT_C"/>
</dbReference>
<comment type="function">
    <text evidence="1 8">Attaches a formyl group to the free amino group of methionyl-tRNA(fMet). The formyl group appears to play a dual role in the initiator identity of N-formylmethionyl-tRNA by promoting its recognition by IF2 and preventing the misappropriation of this tRNA by the elongation apparatus.</text>
</comment>
<keyword evidence="6 8" id="KW-0648">Protein biosynthesis</keyword>
<dbReference type="GO" id="GO:0004479">
    <property type="term" value="F:methionyl-tRNA formyltransferase activity"/>
    <property type="evidence" value="ECO:0007669"/>
    <property type="project" value="UniProtKB-UniRule"/>
</dbReference>
<proteinExistence type="inferred from homology"/>
<evidence type="ECO:0000256" key="4">
    <source>
        <dbReference type="ARBA" id="ARBA00016014"/>
    </source>
</evidence>
<sequence>MLSDHKPLRVVFAGTPEFAMPCLHACIASGAEVAAVYTQPDRPAGRGRQLTPSPVKQAAMAAGLVVEQPETLKDAAAQARLAELAPDLLVVVAYGLILPRKVLTIPRHGGWNVHASLLPRWRGAAPIQRAILAGDSETGVCLMQMQAGLDTGPVFARLSTAITAQDSGGSLHDRLSELGAELLRTFLPRLKNDDMPPAETQPEEGVTYAHKLEKREALLDWNATAIALEHQVRAFDPWPVAEADIVGERLRIWAATAQPMQSHAPPGTLLAANKFGLDIATADGTLHITELQRAGGRRMAVADYLNARPELKISAAENIRS</sequence>
<protein>
    <recommendedName>
        <fullName evidence="4 8">Methionyl-tRNA formyltransferase</fullName>
        <ecNumber evidence="3 8">2.1.2.9</ecNumber>
    </recommendedName>
</protein>
<dbReference type="Gene3D" id="3.40.50.170">
    <property type="entry name" value="Formyl transferase, N-terminal domain"/>
    <property type="match status" value="1"/>
</dbReference>
<evidence type="ECO:0000259" key="9">
    <source>
        <dbReference type="Pfam" id="PF00551"/>
    </source>
</evidence>
<dbReference type="InterPro" id="IPR005793">
    <property type="entry name" value="Formyl_trans_C"/>
</dbReference>
<comment type="similarity">
    <text evidence="2 8">Belongs to the Fmt family.</text>
</comment>
<evidence type="ECO:0000259" key="10">
    <source>
        <dbReference type="Pfam" id="PF02911"/>
    </source>
</evidence>
<evidence type="ECO:0000313" key="12">
    <source>
        <dbReference type="Proteomes" id="UP000291562"/>
    </source>
</evidence>
<dbReference type="PANTHER" id="PTHR11138:SF5">
    <property type="entry name" value="METHIONYL-TRNA FORMYLTRANSFERASE, MITOCHONDRIAL"/>
    <property type="match status" value="1"/>
</dbReference>
<feature type="domain" description="Formyl transferase N-terminal" evidence="9">
    <location>
        <begin position="9"/>
        <end position="183"/>
    </location>
</feature>
<dbReference type="InterPro" id="IPR002376">
    <property type="entry name" value="Formyl_transf_N"/>
</dbReference>
<dbReference type="AlphaFoldDB" id="A0A411HQL7"/>
<dbReference type="NCBIfam" id="TIGR00460">
    <property type="entry name" value="fmt"/>
    <property type="match status" value="1"/>
</dbReference>
<dbReference type="PANTHER" id="PTHR11138">
    <property type="entry name" value="METHIONYL-TRNA FORMYLTRANSFERASE"/>
    <property type="match status" value="1"/>
</dbReference>
<evidence type="ECO:0000256" key="5">
    <source>
        <dbReference type="ARBA" id="ARBA00022679"/>
    </source>
</evidence>
<feature type="binding site" evidence="8">
    <location>
        <begin position="116"/>
        <end position="119"/>
    </location>
    <ligand>
        <name>(6S)-5,6,7,8-tetrahydrofolate</name>
        <dbReference type="ChEBI" id="CHEBI:57453"/>
    </ligand>
</feature>
<dbReference type="Gene3D" id="3.10.25.10">
    <property type="entry name" value="Formyl transferase, C-terminal domain"/>
    <property type="match status" value="1"/>
</dbReference>
<dbReference type="InterPro" id="IPR011034">
    <property type="entry name" value="Formyl_transferase-like_C_sf"/>
</dbReference>
<feature type="domain" description="Formyl transferase C-terminal" evidence="10">
    <location>
        <begin position="211"/>
        <end position="307"/>
    </location>
</feature>
<dbReference type="EC" id="2.1.2.9" evidence="3 8"/>
<evidence type="ECO:0000256" key="7">
    <source>
        <dbReference type="ARBA" id="ARBA00048558"/>
    </source>
</evidence>
<dbReference type="SUPFAM" id="SSF53328">
    <property type="entry name" value="Formyltransferase"/>
    <property type="match status" value="1"/>
</dbReference>
<dbReference type="SUPFAM" id="SSF50486">
    <property type="entry name" value="FMT C-terminal domain-like"/>
    <property type="match status" value="1"/>
</dbReference>
<comment type="catalytic activity">
    <reaction evidence="7 8">
        <text>L-methionyl-tRNA(fMet) + (6R)-10-formyltetrahydrofolate = N-formyl-L-methionyl-tRNA(fMet) + (6S)-5,6,7,8-tetrahydrofolate + H(+)</text>
        <dbReference type="Rhea" id="RHEA:24380"/>
        <dbReference type="Rhea" id="RHEA-COMP:9952"/>
        <dbReference type="Rhea" id="RHEA-COMP:9953"/>
        <dbReference type="ChEBI" id="CHEBI:15378"/>
        <dbReference type="ChEBI" id="CHEBI:57453"/>
        <dbReference type="ChEBI" id="CHEBI:78530"/>
        <dbReference type="ChEBI" id="CHEBI:78844"/>
        <dbReference type="ChEBI" id="CHEBI:195366"/>
        <dbReference type="EC" id="2.1.2.9"/>
    </reaction>
</comment>
<evidence type="ECO:0000256" key="6">
    <source>
        <dbReference type="ARBA" id="ARBA00022917"/>
    </source>
</evidence>